<dbReference type="Proteomes" id="UP000315750">
    <property type="component" value="Chromosome"/>
</dbReference>
<dbReference type="KEGG" id="amuc:Pan181_24470"/>
<dbReference type="AlphaFoldDB" id="A0A518AND3"/>
<dbReference type="RefSeq" id="WP_145247007.1">
    <property type="nucleotide sequence ID" value="NZ_CP036278.1"/>
</dbReference>
<keyword evidence="2" id="KW-1185">Reference proteome</keyword>
<name>A0A518AND3_9BACT</name>
<gene>
    <name evidence="1" type="ORF">Pan181_24470</name>
</gene>
<evidence type="ECO:0000313" key="1">
    <source>
        <dbReference type="EMBL" id="QDU56239.1"/>
    </source>
</evidence>
<proteinExistence type="predicted"/>
<sequence>MTEYLVAIEAANLLVTVEAKQGKYGFMRWSLIEASDATLAAKQALKEVTSDEELYKKIENEPNDSPAMTVKEVVLVEGSDEAQQVAGTTVWFPMDARE</sequence>
<protein>
    <submittedName>
        <fullName evidence="1">Uncharacterized protein</fullName>
    </submittedName>
</protein>
<organism evidence="1 2">
    <name type="scientific">Aeoliella mucimassa</name>
    <dbReference type="NCBI Taxonomy" id="2527972"/>
    <lineage>
        <taxon>Bacteria</taxon>
        <taxon>Pseudomonadati</taxon>
        <taxon>Planctomycetota</taxon>
        <taxon>Planctomycetia</taxon>
        <taxon>Pirellulales</taxon>
        <taxon>Lacipirellulaceae</taxon>
        <taxon>Aeoliella</taxon>
    </lineage>
</organism>
<dbReference type="EMBL" id="CP036278">
    <property type="protein sequence ID" value="QDU56239.1"/>
    <property type="molecule type" value="Genomic_DNA"/>
</dbReference>
<reference evidence="1 2" key="1">
    <citation type="submission" date="2019-02" db="EMBL/GenBank/DDBJ databases">
        <title>Deep-cultivation of Planctomycetes and their phenomic and genomic characterization uncovers novel biology.</title>
        <authorList>
            <person name="Wiegand S."/>
            <person name="Jogler M."/>
            <person name="Boedeker C."/>
            <person name="Pinto D."/>
            <person name="Vollmers J."/>
            <person name="Rivas-Marin E."/>
            <person name="Kohn T."/>
            <person name="Peeters S.H."/>
            <person name="Heuer A."/>
            <person name="Rast P."/>
            <person name="Oberbeckmann S."/>
            <person name="Bunk B."/>
            <person name="Jeske O."/>
            <person name="Meyerdierks A."/>
            <person name="Storesund J.E."/>
            <person name="Kallscheuer N."/>
            <person name="Luecker S."/>
            <person name="Lage O.M."/>
            <person name="Pohl T."/>
            <person name="Merkel B.J."/>
            <person name="Hornburger P."/>
            <person name="Mueller R.-W."/>
            <person name="Bruemmer F."/>
            <person name="Labrenz M."/>
            <person name="Spormann A.M."/>
            <person name="Op den Camp H."/>
            <person name="Overmann J."/>
            <person name="Amann R."/>
            <person name="Jetten M.S.M."/>
            <person name="Mascher T."/>
            <person name="Medema M.H."/>
            <person name="Devos D.P."/>
            <person name="Kaster A.-K."/>
            <person name="Ovreas L."/>
            <person name="Rohde M."/>
            <person name="Galperin M.Y."/>
            <person name="Jogler C."/>
        </authorList>
    </citation>
    <scope>NUCLEOTIDE SEQUENCE [LARGE SCALE GENOMIC DNA]</scope>
    <source>
        <strain evidence="1 2">Pan181</strain>
    </source>
</reference>
<accession>A0A518AND3</accession>
<evidence type="ECO:0000313" key="2">
    <source>
        <dbReference type="Proteomes" id="UP000315750"/>
    </source>
</evidence>